<reference evidence="1" key="2">
    <citation type="journal article" date="2015" name="Fish Shellfish Immunol.">
        <title>Early steps in the European eel (Anguilla anguilla)-Vibrio vulnificus interaction in the gills: Role of the RtxA13 toxin.</title>
        <authorList>
            <person name="Callol A."/>
            <person name="Pajuelo D."/>
            <person name="Ebbesson L."/>
            <person name="Teles M."/>
            <person name="MacKenzie S."/>
            <person name="Amaro C."/>
        </authorList>
    </citation>
    <scope>NUCLEOTIDE SEQUENCE</scope>
</reference>
<sequence>MGSLMTTVSQDLGLTSHSKDCISYSTVFLSLHWGLFDQREDCPLLAHQHQQQLSIPWWSPTEVLTKPTLA</sequence>
<evidence type="ECO:0000313" key="1">
    <source>
        <dbReference type="EMBL" id="JAH27471.1"/>
    </source>
</evidence>
<accession>A0A0E9REA1</accession>
<dbReference type="AlphaFoldDB" id="A0A0E9REA1"/>
<protein>
    <submittedName>
        <fullName evidence="1">Uncharacterized protein</fullName>
    </submittedName>
</protein>
<organism evidence="1">
    <name type="scientific">Anguilla anguilla</name>
    <name type="common">European freshwater eel</name>
    <name type="synonym">Muraena anguilla</name>
    <dbReference type="NCBI Taxonomy" id="7936"/>
    <lineage>
        <taxon>Eukaryota</taxon>
        <taxon>Metazoa</taxon>
        <taxon>Chordata</taxon>
        <taxon>Craniata</taxon>
        <taxon>Vertebrata</taxon>
        <taxon>Euteleostomi</taxon>
        <taxon>Actinopterygii</taxon>
        <taxon>Neopterygii</taxon>
        <taxon>Teleostei</taxon>
        <taxon>Anguilliformes</taxon>
        <taxon>Anguillidae</taxon>
        <taxon>Anguilla</taxon>
    </lineage>
</organism>
<proteinExistence type="predicted"/>
<name>A0A0E9REA1_ANGAN</name>
<reference evidence="1" key="1">
    <citation type="submission" date="2014-11" db="EMBL/GenBank/DDBJ databases">
        <authorList>
            <person name="Amaro Gonzalez C."/>
        </authorList>
    </citation>
    <scope>NUCLEOTIDE SEQUENCE</scope>
</reference>
<dbReference type="EMBL" id="GBXM01081106">
    <property type="protein sequence ID" value="JAH27471.1"/>
    <property type="molecule type" value="Transcribed_RNA"/>
</dbReference>